<evidence type="ECO:0000256" key="6">
    <source>
        <dbReference type="ARBA" id="ARBA00023014"/>
    </source>
</evidence>
<dbReference type="AlphaFoldDB" id="W4M305"/>
<dbReference type="NCBIfam" id="TIGR02179">
    <property type="entry name" value="PorD_KorD"/>
    <property type="match status" value="1"/>
</dbReference>
<keyword evidence="5" id="KW-0408">Iron</keyword>
<dbReference type="SUPFAM" id="SSF54862">
    <property type="entry name" value="4Fe-4S ferredoxins"/>
    <property type="match status" value="1"/>
</dbReference>
<dbReference type="InterPro" id="IPR011898">
    <property type="entry name" value="PorD_KorD"/>
</dbReference>
<dbReference type="PROSITE" id="PS00198">
    <property type="entry name" value="4FE4S_FER_1"/>
    <property type="match status" value="1"/>
</dbReference>
<accession>W4M305</accession>
<evidence type="ECO:0000256" key="3">
    <source>
        <dbReference type="ARBA" id="ARBA00022723"/>
    </source>
</evidence>
<keyword evidence="6" id="KW-0411">Iron-sulfur</keyword>
<dbReference type="EMBL" id="AZHX01001141">
    <property type="protein sequence ID" value="ETX04729.1"/>
    <property type="molecule type" value="Genomic_DNA"/>
</dbReference>
<dbReference type="PROSITE" id="PS51379">
    <property type="entry name" value="4FE4S_FER_2"/>
    <property type="match status" value="2"/>
</dbReference>
<proteinExistence type="predicted"/>
<dbReference type="HOGENOM" id="CLU_139698_1_1_7"/>
<dbReference type="PANTHER" id="PTHR43724:SF1">
    <property type="entry name" value="PYRUVATE SYNTHASE SUBUNIT PORD"/>
    <property type="match status" value="1"/>
</dbReference>
<feature type="domain" description="4Fe-4S ferredoxin-type" evidence="7">
    <location>
        <begin position="45"/>
        <end position="74"/>
    </location>
</feature>
<evidence type="ECO:0000256" key="1">
    <source>
        <dbReference type="ARBA" id="ARBA00001966"/>
    </source>
</evidence>
<evidence type="ECO:0000256" key="2">
    <source>
        <dbReference type="ARBA" id="ARBA00022485"/>
    </source>
</evidence>
<dbReference type="Pfam" id="PF12838">
    <property type="entry name" value="Fer4_7"/>
    <property type="match status" value="1"/>
</dbReference>
<keyword evidence="2" id="KW-0004">4Fe-4S</keyword>
<evidence type="ECO:0000256" key="4">
    <source>
        <dbReference type="ARBA" id="ARBA00022737"/>
    </source>
</evidence>
<dbReference type="PANTHER" id="PTHR43724">
    <property type="entry name" value="PYRUVATE SYNTHASE SUBUNIT PORD"/>
    <property type="match status" value="1"/>
</dbReference>
<keyword evidence="3" id="KW-0479">Metal-binding</keyword>
<dbReference type="InterPro" id="IPR017896">
    <property type="entry name" value="4Fe4S_Fe-S-bd"/>
</dbReference>
<dbReference type="GO" id="GO:0016625">
    <property type="term" value="F:oxidoreductase activity, acting on the aldehyde or oxo group of donors, iron-sulfur protein as acceptor"/>
    <property type="evidence" value="ECO:0007669"/>
    <property type="project" value="InterPro"/>
</dbReference>
<organism evidence="8 9">
    <name type="scientific">Candidatus Entotheonella gemina</name>
    <dbReference type="NCBI Taxonomy" id="1429439"/>
    <lineage>
        <taxon>Bacteria</taxon>
        <taxon>Pseudomonadati</taxon>
        <taxon>Nitrospinota/Tectimicrobiota group</taxon>
        <taxon>Candidatus Tectimicrobiota</taxon>
        <taxon>Candidatus Entotheonellia</taxon>
        <taxon>Candidatus Entotheonellales</taxon>
        <taxon>Candidatus Entotheonellaceae</taxon>
        <taxon>Candidatus Entotheonella</taxon>
    </lineage>
</organism>
<keyword evidence="9" id="KW-1185">Reference proteome</keyword>
<dbReference type="InterPro" id="IPR017900">
    <property type="entry name" value="4Fe4S_Fe_S_CS"/>
</dbReference>
<sequence>MGNSPERRTGSWRQFRPVLQPEKCTRCWLCFVWCPEAAITLDHDEYPVVDYDVSKGCLLCAHECPTHAFSVEQEG</sequence>
<gene>
    <name evidence="8" type="ORF">ETSY2_27140</name>
</gene>
<reference evidence="8 9" key="1">
    <citation type="journal article" date="2014" name="Nature">
        <title>An environmental bacterial taxon with a large and distinct metabolic repertoire.</title>
        <authorList>
            <person name="Wilson M.C."/>
            <person name="Mori T."/>
            <person name="Ruckert C."/>
            <person name="Uria A.R."/>
            <person name="Helf M.J."/>
            <person name="Takada K."/>
            <person name="Gernert C."/>
            <person name="Steffens U.A."/>
            <person name="Heycke N."/>
            <person name="Schmitt S."/>
            <person name="Rinke C."/>
            <person name="Helfrich E.J."/>
            <person name="Brachmann A.O."/>
            <person name="Gurgui C."/>
            <person name="Wakimoto T."/>
            <person name="Kracht M."/>
            <person name="Crusemann M."/>
            <person name="Hentschel U."/>
            <person name="Abe I."/>
            <person name="Matsunaga S."/>
            <person name="Kalinowski J."/>
            <person name="Takeyama H."/>
            <person name="Piel J."/>
        </authorList>
    </citation>
    <scope>NUCLEOTIDE SEQUENCE [LARGE SCALE GENOMIC DNA]</scope>
    <source>
        <strain evidence="9">TSY2</strain>
    </source>
</reference>
<name>W4M305_9BACT</name>
<evidence type="ECO:0000313" key="8">
    <source>
        <dbReference type="EMBL" id="ETX04729.1"/>
    </source>
</evidence>
<comment type="cofactor">
    <cofactor evidence="1">
        <name>[4Fe-4S] cluster</name>
        <dbReference type="ChEBI" id="CHEBI:49883"/>
    </cofactor>
</comment>
<keyword evidence="4" id="KW-0677">Repeat</keyword>
<comment type="caution">
    <text evidence="8">The sequence shown here is derived from an EMBL/GenBank/DDBJ whole genome shotgun (WGS) entry which is preliminary data.</text>
</comment>
<evidence type="ECO:0000259" key="7">
    <source>
        <dbReference type="PROSITE" id="PS51379"/>
    </source>
</evidence>
<dbReference type="Gene3D" id="3.30.70.20">
    <property type="match status" value="1"/>
</dbReference>
<dbReference type="Proteomes" id="UP000019140">
    <property type="component" value="Unassembled WGS sequence"/>
</dbReference>
<evidence type="ECO:0000313" key="9">
    <source>
        <dbReference type="Proteomes" id="UP000019140"/>
    </source>
</evidence>
<dbReference type="GO" id="GO:0051539">
    <property type="term" value="F:4 iron, 4 sulfur cluster binding"/>
    <property type="evidence" value="ECO:0007669"/>
    <property type="project" value="UniProtKB-KW"/>
</dbReference>
<dbReference type="GO" id="GO:0046872">
    <property type="term" value="F:metal ion binding"/>
    <property type="evidence" value="ECO:0007669"/>
    <property type="project" value="UniProtKB-KW"/>
</dbReference>
<evidence type="ECO:0000256" key="5">
    <source>
        <dbReference type="ARBA" id="ARBA00023004"/>
    </source>
</evidence>
<protein>
    <recommendedName>
        <fullName evidence="7">4Fe-4S ferredoxin-type domain-containing protein</fullName>
    </recommendedName>
</protein>
<feature type="domain" description="4Fe-4S ferredoxin-type" evidence="7">
    <location>
        <begin position="15"/>
        <end position="44"/>
    </location>
</feature>